<evidence type="ECO:0000256" key="3">
    <source>
        <dbReference type="ARBA" id="ARBA00004429"/>
    </source>
</evidence>
<gene>
    <name evidence="19" type="ORF">Trichorick_00049</name>
</gene>
<proteinExistence type="predicted"/>
<sequence>MQNLRTNLAKAKGLGSAKTGTHHWWHQRLTAVIMVFFTIWLLMFIKCSCNKDLSTFITIIQRPYNIVPLGIIVVVSLYHGMLGMQVIIEDYISCLALRFSFIVLLQIFCLITIIAFIVALFYMMTNI</sequence>
<keyword evidence="14" id="KW-0249">Electron transport</keyword>
<comment type="subcellular location">
    <subcellularLocation>
        <location evidence="3">Cell inner membrane</location>
        <topology evidence="3">Multi-pass membrane protein</topology>
    </subcellularLocation>
</comment>
<dbReference type="EMBL" id="CP112932">
    <property type="protein sequence ID" value="WPY00179.1"/>
    <property type="molecule type" value="Genomic_DNA"/>
</dbReference>
<evidence type="ECO:0000256" key="1">
    <source>
        <dbReference type="ARBA" id="ARBA00001971"/>
    </source>
</evidence>
<evidence type="ECO:0000256" key="7">
    <source>
        <dbReference type="ARBA" id="ARBA00022448"/>
    </source>
</evidence>
<evidence type="ECO:0000256" key="6">
    <source>
        <dbReference type="ARBA" id="ARBA00019425"/>
    </source>
</evidence>
<evidence type="ECO:0000256" key="15">
    <source>
        <dbReference type="ARBA" id="ARBA00022989"/>
    </source>
</evidence>
<organism evidence="19 20">
    <name type="scientific">Candidatus Trichorickettsia mobilis</name>
    <dbReference type="NCBI Taxonomy" id="1346319"/>
    <lineage>
        <taxon>Bacteria</taxon>
        <taxon>Pseudomonadati</taxon>
        <taxon>Pseudomonadota</taxon>
        <taxon>Alphaproteobacteria</taxon>
        <taxon>Rickettsiales</taxon>
        <taxon>Rickettsiaceae</taxon>
        <taxon>Rickettsieae</taxon>
        <taxon>Candidatus Trichorickettsia</taxon>
    </lineage>
</organism>
<feature type="transmembrane region" description="Helical" evidence="18">
    <location>
        <begin position="100"/>
        <end position="123"/>
    </location>
</feature>
<keyword evidence="9" id="KW-0997">Cell inner membrane</keyword>
<comment type="pathway">
    <text evidence="4">Carbohydrate metabolism; tricarboxylic acid cycle.</text>
</comment>
<keyword evidence="7" id="KW-0813">Transport</keyword>
<dbReference type="Proteomes" id="UP001326613">
    <property type="component" value="Chromosome"/>
</dbReference>
<keyword evidence="17 18" id="KW-0472">Membrane</keyword>
<dbReference type="Gene3D" id="1.20.1300.10">
    <property type="entry name" value="Fumarate reductase/succinate dehydrogenase, transmembrane subunit"/>
    <property type="match status" value="1"/>
</dbReference>
<keyword evidence="12 18" id="KW-0812">Transmembrane</keyword>
<reference evidence="19 20" key="1">
    <citation type="submission" date="2022-10" db="EMBL/GenBank/DDBJ databases">
        <title>Host association and intracellularity evolved multiple times independently in the Rickettsiales.</title>
        <authorList>
            <person name="Castelli M."/>
            <person name="Nardi T."/>
            <person name="Gammuto L."/>
            <person name="Bellinzona G."/>
            <person name="Sabaneyeva E."/>
            <person name="Potekhin A."/>
            <person name="Serra V."/>
            <person name="Petroni G."/>
            <person name="Sassera D."/>
        </authorList>
    </citation>
    <scope>NUCLEOTIDE SEQUENCE [LARGE SCALE GENOMIC DNA]</scope>
    <source>
        <strain evidence="19 20">Kr 154-4</strain>
    </source>
</reference>
<keyword evidence="11" id="KW-0349">Heme</keyword>
<keyword evidence="13" id="KW-0479">Metal-binding</keyword>
<evidence type="ECO:0000256" key="11">
    <source>
        <dbReference type="ARBA" id="ARBA00022617"/>
    </source>
</evidence>
<feature type="transmembrane region" description="Helical" evidence="18">
    <location>
        <begin position="66"/>
        <end position="88"/>
    </location>
</feature>
<keyword evidence="15 18" id="KW-1133">Transmembrane helix</keyword>
<dbReference type="SUPFAM" id="SSF81343">
    <property type="entry name" value="Fumarate reductase respiratory complex transmembrane subunits"/>
    <property type="match status" value="1"/>
</dbReference>
<dbReference type="PANTHER" id="PTHR38689">
    <property type="entry name" value="SUCCINATE DEHYDROGENASE HYDROPHOBIC MEMBRANE ANCHOR SUBUNIT"/>
    <property type="match status" value="1"/>
</dbReference>
<name>A0ABZ0UVX3_9RICK</name>
<evidence type="ECO:0000256" key="14">
    <source>
        <dbReference type="ARBA" id="ARBA00022982"/>
    </source>
</evidence>
<comment type="cofactor">
    <cofactor evidence="1">
        <name>heme</name>
        <dbReference type="ChEBI" id="CHEBI:30413"/>
    </cofactor>
</comment>
<protein>
    <recommendedName>
        <fullName evidence="6">Succinate dehydrogenase hydrophobic membrane anchor subunit</fullName>
    </recommendedName>
</protein>
<dbReference type="RefSeq" id="WP_323738275.1">
    <property type="nucleotide sequence ID" value="NZ_CP112932.1"/>
</dbReference>
<feature type="transmembrane region" description="Helical" evidence="18">
    <location>
        <begin position="25"/>
        <end position="45"/>
    </location>
</feature>
<accession>A0ABZ0UVX3</accession>
<evidence type="ECO:0000256" key="13">
    <source>
        <dbReference type="ARBA" id="ARBA00022723"/>
    </source>
</evidence>
<dbReference type="NCBIfam" id="TIGR02968">
    <property type="entry name" value="succ_dehyd_anc"/>
    <property type="match status" value="1"/>
</dbReference>
<evidence type="ECO:0000256" key="4">
    <source>
        <dbReference type="ARBA" id="ARBA00005163"/>
    </source>
</evidence>
<keyword evidence="16" id="KW-0408">Iron</keyword>
<keyword evidence="10" id="KW-0816">Tricarboxylic acid cycle</keyword>
<evidence type="ECO:0000256" key="9">
    <source>
        <dbReference type="ARBA" id="ARBA00022519"/>
    </source>
</evidence>
<evidence type="ECO:0000313" key="19">
    <source>
        <dbReference type="EMBL" id="WPY00179.1"/>
    </source>
</evidence>
<keyword evidence="8" id="KW-1003">Cell membrane</keyword>
<dbReference type="InterPro" id="IPR000701">
    <property type="entry name" value="SuccDH_FuR_B_TM-su"/>
</dbReference>
<evidence type="ECO:0000256" key="17">
    <source>
        <dbReference type="ARBA" id="ARBA00023136"/>
    </source>
</evidence>
<evidence type="ECO:0000256" key="16">
    <source>
        <dbReference type="ARBA" id="ARBA00023004"/>
    </source>
</evidence>
<dbReference type="Pfam" id="PF01127">
    <property type="entry name" value="Sdh_cyt"/>
    <property type="match status" value="1"/>
</dbReference>
<evidence type="ECO:0000256" key="10">
    <source>
        <dbReference type="ARBA" id="ARBA00022532"/>
    </source>
</evidence>
<dbReference type="InterPro" id="IPR034804">
    <property type="entry name" value="SQR/QFR_C/D"/>
</dbReference>
<evidence type="ECO:0000256" key="12">
    <source>
        <dbReference type="ARBA" id="ARBA00022692"/>
    </source>
</evidence>
<evidence type="ECO:0000256" key="5">
    <source>
        <dbReference type="ARBA" id="ARBA00011558"/>
    </source>
</evidence>
<dbReference type="PANTHER" id="PTHR38689:SF1">
    <property type="entry name" value="SUCCINATE DEHYDROGENASE HYDROPHOBIC MEMBRANE ANCHOR SUBUNIT"/>
    <property type="match status" value="1"/>
</dbReference>
<evidence type="ECO:0000313" key="20">
    <source>
        <dbReference type="Proteomes" id="UP001326613"/>
    </source>
</evidence>
<comment type="subunit">
    <text evidence="5">Part of an enzyme complex containing four subunits: a flavoprotein, an iron-sulfur protein, plus two membrane-anchoring proteins, SdhC and SdhD.</text>
</comment>
<evidence type="ECO:0000256" key="18">
    <source>
        <dbReference type="SAM" id="Phobius"/>
    </source>
</evidence>
<evidence type="ECO:0000256" key="2">
    <source>
        <dbReference type="ARBA" id="ARBA00004050"/>
    </source>
</evidence>
<dbReference type="InterPro" id="IPR014312">
    <property type="entry name" value="Succ_DH_anchor"/>
</dbReference>
<keyword evidence="20" id="KW-1185">Reference proteome</keyword>
<dbReference type="CDD" id="cd03495">
    <property type="entry name" value="SQR_TypeC_SdhD_like"/>
    <property type="match status" value="1"/>
</dbReference>
<comment type="function">
    <text evidence="2">Membrane-anchoring subunit of succinate dehydrogenase (SDH).</text>
</comment>
<evidence type="ECO:0000256" key="8">
    <source>
        <dbReference type="ARBA" id="ARBA00022475"/>
    </source>
</evidence>